<name>A0A512ISP5_9HYPH</name>
<dbReference type="InterPro" id="IPR032865">
    <property type="entry name" value="Prok-E2_A"/>
</dbReference>
<evidence type="ECO:0000313" key="1">
    <source>
        <dbReference type="EMBL" id="GEP00725.1"/>
    </source>
</evidence>
<dbReference type="Proteomes" id="UP000321258">
    <property type="component" value="Unassembled WGS sequence"/>
</dbReference>
<protein>
    <recommendedName>
        <fullName evidence="3">JAB domain-containing protein</fullName>
    </recommendedName>
</protein>
<dbReference type="Pfam" id="PF14457">
    <property type="entry name" value="Prok-E2_A"/>
    <property type="match status" value="1"/>
</dbReference>
<sequence length="743" mass="80577">MMPIATLRAVRIARAHPSVRDVRIVALDEAGSMEAELDIVTELPAAWRTNGISPSGVRALETVTVLFPVNFPTVSPRALLRPDFDRSHPHLLPTPADLPPMPCIVQGLPSELIQSRGFEGYVDQLVDWLDKAAVLELNSVEHGWEPVRRNNIDDEMIADGAALRGLACSAGGGFVLRTRFLQLKRPEGAQYVRLAVVAGEQVAVEKAACTKQYVRDDLWQGQGMMLVVAAADVDDAPRVIDQPVPETVSTVADLRDRAELYGCRQELEGKLDHIGLCLAQRTLTPAPLAIVFLVRRPFSVVGVGSDIELCSYVIDLEPNEDLLNGRGRVRLCAIRETISIALLRRASGDKVDFERPDWALLGCGSVGSKIALHAARRGLGPRIVADRSLLSPHNFARHALLPDEVDTGRVLESKAEALAVALGRLTQPATAETEDLISLTETPEGRSRIAGGRLLLNTTASTLLREHLSFLDWEMRPRIAEAHLLGAGVAAYASIEGADGNPNASDLAAEAYRMIAEDAELSGPVFSAKAEAVEIGQGCSSVTFAMPDDRLSTLSAGLGSVVAEWLKTEQEESGQVVVGKLARDGLSQSWRREEIERRMVVDGSCGHQVRISPRVDRLIRAEIASKPGVETGGVIVGRYSQIGNTFQVVDIMPAPPDSVFSAEKFTLGTIGLKASIRKLLKDSGRSLYVLGTWHNHLVESGPSMLDADTAIRLSMRQYFPVLLLIALPEGYTCLTAETFEDRI</sequence>
<keyword evidence="2" id="KW-1185">Reference proteome</keyword>
<reference evidence="1 2" key="1">
    <citation type="submission" date="2019-07" db="EMBL/GenBank/DDBJ databases">
        <title>Whole genome shotgun sequence of Methylobacterium haplocladii NBRC 107714.</title>
        <authorList>
            <person name="Hosoyama A."/>
            <person name="Uohara A."/>
            <person name="Ohji S."/>
            <person name="Ichikawa N."/>
        </authorList>
    </citation>
    <scope>NUCLEOTIDE SEQUENCE [LARGE SCALE GENOMIC DNA]</scope>
    <source>
        <strain evidence="1 2">NBRC 107714</strain>
    </source>
</reference>
<evidence type="ECO:0008006" key="3">
    <source>
        <dbReference type="Google" id="ProtNLM"/>
    </source>
</evidence>
<accession>A0A512ISP5</accession>
<gene>
    <name evidence="1" type="ORF">MHA02_31120</name>
</gene>
<proteinExistence type="predicted"/>
<comment type="caution">
    <text evidence="1">The sequence shown here is derived from an EMBL/GenBank/DDBJ whole genome shotgun (WGS) entry which is preliminary data.</text>
</comment>
<dbReference type="OrthoDB" id="7516877at2"/>
<organism evidence="1 2">
    <name type="scientific">Methylobacterium haplocladii</name>
    <dbReference type="NCBI Taxonomy" id="1176176"/>
    <lineage>
        <taxon>Bacteria</taxon>
        <taxon>Pseudomonadati</taxon>
        <taxon>Pseudomonadota</taxon>
        <taxon>Alphaproteobacteria</taxon>
        <taxon>Hyphomicrobiales</taxon>
        <taxon>Methylobacteriaceae</taxon>
        <taxon>Methylobacterium</taxon>
    </lineage>
</organism>
<dbReference type="Gene3D" id="3.40.50.720">
    <property type="entry name" value="NAD(P)-binding Rossmann-like Domain"/>
    <property type="match status" value="1"/>
</dbReference>
<dbReference type="AlphaFoldDB" id="A0A512ISP5"/>
<dbReference type="EMBL" id="BJZT01000034">
    <property type="protein sequence ID" value="GEP00725.1"/>
    <property type="molecule type" value="Genomic_DNA"/>
</dbReference>
<dbReference type="RefSeq" id="WP_147080273.1">
    <property type="nucleotide sequence ID" value="NZ_BJZT01000034.1"/>
</dbReference>
<evidence type="ECO:0000313" key="2">
    <source>
        <dbReference type="Proteomes" id="UP000321258"/>
    </source>
</evidence>